<name>A0ABW1VR82_9GAMM</name>
<accession>A0ABW1VR82</accession>
<evidence type="ECO:0000256" key="1">
    <source>
        <dbReference type="SAM" id="MobiDB-lite"/>
    </source>
</evidence>
<evidence type="ECO:0000313" key="2">
    <source>
        <dbReference type="EMBL" id="MFC6362385.1"/>
    </source>
</evidence>
<keyword evidence="3" id="KW-1185">Reference proteome</keyword>
<comment type="caution">
    <text evidence="2">The sequence shown here is derived from an EMBL/GenBank/DDBJ whole genome shotgun (WGS) entry which is preliminary data.</text>
</comment>
<dbReference type="RefSeq" id="WP_343877554.1">
    <property type="nucleotide sequence ID" value="NZ_BAAAFW010000060.1"/>
</dbReference>
<evidence type="ECO:0000313" key="3">
    <source>
        <dbReference type="Proteomes" id="UP001596215"/>
    </source>
</evidence>
<dbReference type="Proteomes" id="UP001596215">
    <property type="component" value="Unassembled WGS sequence"/>
</dbReference>
<organism evidence="2 3">
    <name type="scientific">Tatumella punctata</name>
    <dbReference type="NCBI Taxonomy" id="399969"/>
    <lineage>
        <taxon>Bacteria</taxon>
        <taxon>Pseudomonadati</taxon>
        <taxon>Pseudomonadota</taxon>
        <taxon>Gammaproteobacteria</taxon>
        <taxon>Enterobacterales</taxon>
        <taxon>Erwiniaceae</taxon>
        <taxon>Tatumella</taxon>
    </lineage>
</organism>
<feature type="compositionally biased region" description="Basic and acidic residues" evidence="1">
    <location>
        <begin position="140"/>
        <end position="160"/>
    </location>
</feature>
<dbReference type="Pfam" id="PF13148">
    <property type="entry name" value="DUF3987"/>
    <property type="match status" value="1"/>
</dbReference>
<feature type="region of interest" description="Disordered" evidence="1">
    <location>
        <begin position="136"/>
        <end position="160"/>
    </location>
</feature>
<dbReference type="InterPro" id="IPR025048">
    <property type="entry name" value="DUF3987"/>
</dbReference>
<sequence length="484" mass="55443">MSRIYTSGSLNGDSSFPLDCVPDIIRHAIMGAVSKTKAPTALIFASAMTPVSLLCQGMTNVSPTEGVTLPVSCNFCTVAESGERKSTVDKLFMMSLHEYEREIETRYNDSMQDYETERDIWEEELKALKNVLNKKTKNKQPREEVKELIRDHQEDRPREPSRVQLLSSDITPAALQYQLHKGGGSMALHSAEGDIILGGKAIQNLGMLNDLWDGSPFTVSRRTSESFTVHDARLTASLMVQDAPLRKYFKRSQEQARGSGFLARFFFCRPQSTIGSRTGPVLENYQEQLAPYHLRLRQLLEMYGQKINNKDHVRRKALTFTPEAAMRWMDICEYFEREMAEGGTYCHLKDFASKEGNKVARLAALFHYFSGAEGDIPESTLMDAQKISQWYLNEALTLLGPVPEEPQFIQDAELLWEWLHERFIDYNGQPLKRSWVSPRVPNRLRQPGRLQPALQHLYQLQRIDIWTAHNTALISPYGWRQYIR</sequence>
<dbReference type="EMBL" id="JBHSUC010000010">
    <property type="protein sequence ID" value="MFC6362385.1"/>
    <property type="molecule type" value="Genomic_DNA"/>
</dbReference>
<gene>
    <name evidence="2" type="ORF">ACFP73_09810</name>
</gene>
<proteinExistence type="predicted"/>
<protein>
    <submittedName>
        <fullName evidence="2">YfjI family protein</fullName>
    </submittedName>
</protein>
<reference evidence="3" key="1">
    <citation type="journal article" date="2019" name="Int. J. Syst. Evol. Microbiol.">
        <title>The Global Catalogue of Microorganisms (GCM) 10K type strain sequencing project: providing services to taxonomists for standard genome sequencing and annotation.</title>
        <authorList>
            <consortium name="The Broad Institute Genomics Platform"/>
            <consortium name="The Broad Institute Genome Sequencing Center for Infectious Disease"/>
            <person name="Wu L."/>
            <person name="Ma J."/>
        </authorList>
    </citation>
    <scope>NUCLEOTIDE SEQUENCE [LARGE SCALE GENOMIC DNA]</scope>
    <source>
        <strain evidence="3">CGMCC 4.1530</strain>
    </source>
</reference>